<protein>
    <submittedName>
        <fullName evidence="2">Uncharacterized protein</fullName>
    </submittedName>
</protein>
<proteinExistence type="predicted"/>
<dbReference type="AlphaFoldDB" id="A0A9Q0AMZ5"/>
<feature type="region of interest" description="Disordered" evidence="1">
    <location>
        <begin position="1"/>
        <end position="32"/>
    </location>
</feature>
<evidence type="ECO:0000313" key="3">
    <source>
        <dbReference type="Proteomes" id="UP000829685"/>
    </source>
</evidence>
<sequence>MEVHRPAHAAEFSPNGALFRSEGEARSDTSPQTWQLKIVRRIQDSTNNGGVYTDPQSFVTDWRYCTQTYRHYEAMLEYTGSYTGSLQRNE</sequence>
<comment type="caution">
    <text evidence="2">The sequence shown here is derived from an EMBL/GenBank/DDBJ whole genome shotgun (WGS) entry which is preliminary data.</text>
</comment>
<evidence type="ECO:0000313" key="2">
    <source>
        <dbReference type="EMBL" id="KAI1862545.1"/>
    </source>
</evidence>
<organism evidence="2 3">
    <name type="scientific">Neoarthrinium moseri</name>
    <dbReference type="NCBI Taxonomy" id="1658444"/>
    <lineage>
        <taxon>Eukaryota</taxon>
        <taxon>Fungi</taxon>
        <taxon>Dikarya</taxon>
        <taxon>Ascomycota</taxon>
        <taxon>Pezizomycotina</taxon>
        <taxon>Sordariomycetes</taxon>
        <taxon>Xylariomycetidae</taxon>
        <taxon>Amphisphaeriales</taxon>
        <taxon>Apiosporaceae</taxon>
        <taxon>Neoarthrinium</taxon>
    </lineage>
</organism>
<reference evidence="2" key="1">
    <citation type="submission" date="2021-03" db="EMBL/GenBank/DDBJ databases">
        <title>Revisited historic fungal species revealed as producer of novel bioactive compounds through whole genome sequencing and comparative genomics.</title>
        <authorList>
            <person name="Vignolle G.A."/>
            <person name="Hochenegger N."/>
            <person name="Mach R.L."/>
            <person name="Mach-Aigner A.R."/>
            <person name="Javad Rahimi M."/>
            <person name="Salim K.A."/>
            <person name="Chan C.M."/>
            <person name="Lim L.B.L."/>
            <person name="Cai F."/>
            <person name="Druzhinina I.S."/>
            <person name="U'Ren J.M."/>
            <person name="Derntl C."/>
        </authorList>
    </citation>
    <scope>NUCLEOTIDE SEQUENCE</scope>
    <source>
        <strain evidence="2">TUCIM 5799</strain>
    </source>
</reference>
<keyword evidence="3" id="KW-1185">Reference proteome</keyword>
<dbReference type="EMBL" id="JAFIMR010000027">
    <property type="protein sequence ID" value="KAI1862545.1"/>
    <property type="molecule type" value="Genomic_DNA"/>
</dbReference>
<accession>A0A9Q0AMZ5</accession>
<gene>
    <name evidence="2" type="ORF">JX265_009259</name>
</gene>
<dbReference type="Proteomes" id="UP000829685">
    <property type="component" value="Unassembled WGS sequence"/>
</dbReference>
<evidence type="ECO:0000256" key="1">
    <source>
        <dbReference type="SAM" id="MobiDB-lite"/>
    </source>
</evidence>
<name>A0A9Q0AMZ5_9PEZI</name>